<dbReference type="InterPro" id="IPR009010">
    <property type="entry name" value="Asp_de-COase-like_dom_sf"/>
</dbReference>
<dbReference type="CDD" id="cd02754">
    <property type="entry name" value="MopB_Nitrate-R-NapA-like"/>
    <property type="match status" value="1"/>
</dbReference>
<keyword evidence="6" id="KW-0479">Metal-binding</keyword>
<evidence type="ECO:0000256" key="2">
    <source>
        <dbReference type="ARBA" id="ARBA00001966"/>
    </source>
</evidence>
<comment type="caution">
    <text evidence="12">The sequence shown here is derived from an EMBL/GenBank/DDBJ whole genome shotgun (WGS) entry which is preliminary data.</text>
</comment>
<dbReference type="PROSITE" id="PS00551">
    <property type="entry name" value="MOLYBDOPTERIN_PROK_1"/>
    <property type="match status" value="1"/>
</dbReference>
<evidence type="ECO:0000256" key="5">
    <source>
        <dbReference type="ARBA" id="ARBA00022505"/>
    </source>
</evidence>
<dbReference type="SUPFAM" id="SSF53706">
    <property type="entry name" value="Formate dehydrogenase/DMSO reductase, domains 1-3"/>
    <property type="match status" value="1"/>
</dbReference>
<comment type="cofactor">
    <cofactor evidence="2">
        <name>[4Fe-4S] cluster</name>
        <dbReference type="ChEBI" id="CHEBI:49883"/>
    </cofactor>
</comment>
<feature type="domain" description="4Fe-4S Mo/W bis-MGD-type" evidence="11">
    <location>
        <begin position="5"/>
        <end position="58"/>
    </location>
</feature>
<accession>A0A969WCE5</accession>
<keyword evidence="7" id="KW-0560">Oxidoreductase</keyword>
<dbReference type="PANTHER" id="PTHR43105">
    <property type="entry name" value="RESPIRATORY NITRATE REDUCTASE"/>
    <property type="match status" value="1"/>
</dbReference>
<evidence type="ECO:0000256" key="8">
    <source>
        <dbReference type="ARBA" id="ARBA00023004"/>
    </source>
</evidence>
<dbReference type="InterPro" id="IPR027467">
    <property type="entry name" value="MopterinOxRdtase_cofactor_BS"/>
</dbReference>
<dbReference type="GO" id="GO:1990204">
    <property type="term" value="C:oxidoreductase complex"/>
    <property type="evidence" value="ECO:0007669"/>
    <property type="project" value="UniProtKB-ARBA"/>
</dbReference>
<dbReference type="Gene3D" id="3.40.228.10">
    <property type="entry name" value="Dimethylsulfoxide Reductase, domain 2"/>
    <property type="match status" value="1"/>
</dbReference>
<keyword evidence="10" id="KW-0534">Nitrate assimilation</keyword>
<dbReference type="InterPro" id="IPR050123">
    <property type="entry name" value="Prok_molybdopt-oxidoreductase"/>
</dbReference>
<dbReference type="InterPro" id="IPR007419">
    <property type="entry name" value="BFD-like_2Fe2S-bd_dom"/>
</dbReference>
<dbReference type="PANTHER" id="PTHR43105:SF9">
    <property type="entry name" value="NADPH-FE(3+) OXIDOREDUCTASE SUBUNIT ALPHA"/>
    <property type="match status" value="1"/>
</dbReference>
<dbReference type="GO" id="GO:0051539">
    <property type="term" value="F:4 iron, 4 sulfur cluster binding"/>
    <property type="evidence" value="ECO:0007669"/>
    <property type="project" value="UniProtKB-KW"/>
</dbReference>
<evidence type="ECO:0000256" key="9">
    <source>
        <dbReference type="ARBA" id="ARBA00023014"/>
    </source>
</evidence>
<dbReference type="Proteomes" id="UP000653472">
    <property type="component" value="Unassembled WGS sequence"/>
</dbReference>
<dbReference type="CDD" id="cd02791">
    <property type="entry name" value="MopB_CT_Nitrate-R-NapA-like"/>
    <property type="match status" value="1"/>
</dbReference>
<keyword evidence="9" id="KW-0411">Iron-sulfur</keyword>
<evidence type="ECO:0000313" key="13">
    <source>
        <dbReference type="Proteomes" id="UP000653472"/>
    </source>
</evidence>
<comment type="cofactor">
    <cofactor evidence="1">
        <name>Mo-bis(molybdopterin guanine dinucleotide)</name>
        <dbReference type="ChEBI" id="CHEBI:60539"/>
    </cofactor>
</comment>
<keyword evidence="5" id="KW-0500">Molybdenum</keyword>
<evidence type="ECO:0000256" key="6">
    <source>
        <dbReference type="ARBA" id="ARBA00022723"/>
    </source>
</evidence>
<keyword evidence="4" id="KW-0004">4Fe-4S</keyword>
<dbReference type="Pfam" id="PF04879">
    <property type="entry name" value="Molybdop_Fe4S4"/>
    <property type="match status" value="1"/>
</dbReference>
<reference evidence="12" key="1">
    <citation type="submission" date="2020-03" db="EMBL/GenBank/DDBJ databases">
        <title>Solimonas marina sp. nov., isolated from deep seawater of the Pacific Ocean.</title>
        <authorList>
            <person name="Liu X."/>
            <person name="Lai Q."/>
            <person name="Sun F."/>
            <person name="Gai Y."/>
            <person name="Li G."/>
            <person name="Shao Z."/>
        </authorList>
    </citation>
    <scope>NUCLEOTIDE SEQUENCE</scope>
    <source>
        <strain evidence="12">C16B3</strain>
    </source>
</reference>
<keyword evidence="8" id="KW-0408">Iron</keyword>
<dbReference type="InterPro" id="IPR006657">
    <property type="entry name" value="MoPterin_dinucl-bd_dom"/>
</dbReference>
<dbReference type="InterPro" id="IPR006963">
    <property type="entry name" value="Mopterin_OxRdtase_4Fe-4S_dom"/>
</dbReference>
<name>A0A969WCE5_9GAMM</name>
<protein>
    <submittedName>
        <fullName evidence="12">Molybdopterin-dependent oxidoreductase</fullName>
    </submittedName>
</protein>
<dbReference type="InterPro" id="IPR041854">
    <property type="entry name" value="BFD-like_2Fe2S-bd_dom_sf"/>
</dbReference>
<dbReference type="InterPro" id="IPR041957">
    <property type="entry name" value="CT_Nitrate-R-NapA-like"/>
</dbReference>
<dbReference type="GO" id="GO:0043546">
    <property type="term" value="F:molybdopterin cofactor binding"/>
    <property type="evidence" value="ECO:0007669"/>
    <property type="project" value="InterPro"/>
</dbReference>
<evidence type="ECO:0000259" key="11">
    <source>
        <dbReference type="PROSITE" id="PS51669"/>
    </source>
</evidence>
<evidence type="ECO:0000256" key="1">
    <source>
        <dbReference type="ARBA" id="ARBA00001942"/>
    </source>
</evidence>
<dbReference type="Pfam" id="PF01568">
    <property type="entry name" value="Molydop_binding"/>
    <property type="match status" value="1"/>
</dbReference>
<evidence type="ECO:0000256" key="10">
    <source>
        <dbReference type="ARBA" id="ARBA00023063"/>
    </source>
</evidence>
<dbReference type="EMBL" id="JAAVXB010000008">
    <property type="protein sequence ID" value="NKF23448.1"/>
    <property type="molecule type" value="Genomic_DNA"/>
</dbReference>
<dbReference type="GO" id="GO:0046872">
    <property type="term" value="F:metal ion binding"/>
    <property type="evidence" value="ECO:0007669"/>
    <property type="project" value="UniProtKB-KW"/>
</dbReference>
<evidence type="ECO:0000256" key="4">
    <source>
        <dbReference type="ARBA" id="ARBA00022485"/>
    </source>
</evidence>
<evidence type="ECO:0000256" key="3">
    <source>
        <dbReference type="ARBA" id="ARBA00008747"/>
    </source>
</evidence>
<dbReference type="Pfam" id="PF04324">
    <property type="entry name" value="Fer2_BFD"/>
    <property type="match status" value="1"/>
</dbReference>
<organism evidence="12 13">
    <name type="scientific">Solimonas marina</name>
    <dbReference type="NCBI Taxonomy" id="2714601"/>
    <lineage>
        <taxon>Bacteria</taxon>
        <taxon>Pseudomonadati</taxon>
        <taxon>Pseudomonadota</taxon>
        <taxon>Gammaproteobacteria</taxon>
        <taxon>Nevskiales</taxon>
        <taxon>Nevskiaceae</taxon>
        <taxon>Solimonas</taxon>
    </lineage>
</organism>
<comment type="similarity">
    <text evidence="3">Belongs to the prokaryotic molybdopterin-containing oxidoreductase family. NasA/NapA/NarB subfamily.</text>
</comment>
<dbReference type="GO" id="GO:0016020">
    <property type="term" value="C:membrane"/>
    <property type="evidence" value="ECO:0007669"/>
    <property type="project" value="TreeGrafter"/>
</dbReference>
<dbReference type="SUPFAM" id="SSF50692">
    <property type="entry name" value="ADC-like"/>
    <property type="match status" value="1"/>
</dbReference>
<dbReference type="InterPro" id="IPR006656">
    <property type="entry name" value="Mopterin_OxRdtase"/>
</dbReference>
<evidence type="ECO:0000256" key="7">
    <source>
        <dbReference type="ARBA" id="ARBA00023002"/>
    </source>
</evidence>
<dbReference type="AlphaFoldDB" id="A0A969WCE5"/>
<dbReference type="Gene3D" id="2.40.40.20">
    <property type="match status" value="1"/>
</dbReference>
<dbReference type="PROSITE" id="PS51669">
    <property type="entry name" value="4FE4S_MOW_BIS_MGD"/>
    <property type="match status" value="1"/>
</dbReference>
<dbReference type="Gene3D" id="3.40.50.740">
    <property type="match status" value="1"/>
</dbReference>
<gene>
    <name evidence="12" type="ORF">G7Y82_14105</name>
</gene>
<dbReference type="GO" id="GO:0042128">
    <property type="term" value="P:nitrate assimilation"/>
    <property type="evidence" value="ECO:0007669"/>
    <property type="project" value="UniProtKB-KW"/>
</dbReference>
<dbReference type="GO" id="GO:0016491">
    <property type="term" value="F:oxidoreductase activity"/>
    <property type="evidence" value="ECO:0007669"/>
    <property type="project" value="UniProtKB-KW"/>
</dbReference>
<dbReference type="SMART" id="SM00926">
    <property type="entry name" value="Molybdop_Fe4S4"/>
    <property type="match status" value="1"/>
</dbReference>
<proteinExistence type="inferred from homology"/>
<dbReference type="Gene3D" id="2.20.25.90">
    <property type="entry name" value="ADC-like domains"/>
    <property type="match status" value="1"/>
</dbReference>
<sequence length="897" mass="97371">MRAANAPVLTTCPYCGVGCGVRVDSVKTPVRGDEQHPANAGRLCVKGSALGETLGLDGRLLYPLRRDRAAPDALQRIDWNAALDEVAARFARTIAEHGPDSVAFYVSGQLLTEDYYVANKLMKGFIGSANIDTNSRLCMSSAVAGHKRAFGEDIVPGCYEDFELADLVVLVGSNTAWCHPVLYQRIVAEKERRPQMRIVVVDPRHTPTCDLADLHLPLAPGSDVALFNGLLAWLARHDAGDRDYVEAHTQGVDAALACAQATAGDLDALAARCELTRDKLETFYRWFAETEKTVTLFSQGVNQSRQGTDKVNAIINCHLYTGRVGKPGSGPFSMTGQPNAMGGREVGGLSNTLAAHLEFSDAQQRDCVSRFWNAPRLASTPGLKAVDLFDAMHAGHIKAVWIIATNPVVSLPDADRVREALRRCDFVVVSDVVASTDTSRHADLLLPAQAWGEKDGTVTNSERCISRQRAFRAAPGEAQPDWWVLAEVGKRLGHAGAFTYASAHEIFDEHARLSAFENDGERLFDLRGLVGLGAAAYDALAPIRWPVLQPGQGSDRLLGDGRFPMPDGRAAFVATEPQRPAHPVSAAFPLILNTGRVRDQWHTMTRTGTAPTLGAHLPEPFVDVHPGDALTQGVRDGALARVSTEWGSLVARVRCRTELRRGQIFVPIHWNDQFASDARVGALVNPVVDPISGEPEFKHTPARIEDFGFDWCGVLFTRGDIERTQLAWWARVQLAGVQRYEFAGRGAVADRGAWARAVLGIDDATPDWIEYRDEANGVYHAAAFREGRLHACLYIAPSSALPSRQWLAERFERARITGRDRLSLLAGAPVGAAADDGPLVCSCFRVGRNAIVRAIRERALKSPKEVTACLKAGGNCGSCVPEIRGLLADCALAEESS</sequence>
<dbReference type="Pfam" id="PF00384">
    <property type="entry name" value="Molybdopterin"/>
    <property type="match status" value="1"/>
</dbReference>
<evidence type="ECO:0000313" key="12">
    <source>
        <dbReference type="EMBL" id="NKF23448.1"/>
    </source>
</evidence>
<dbReference type="Gene3D" id="1.10.10.1100">
    <property type="entry name" value="BFD-like [2Fe-2S]-binding domain"/>
    <property type="match status" value="1"/>
</dbReference>
<dbReference type="GO" id="GO:0045333">
    <property type="term" value="P:cellular respiration"/>
    <property type="evidence" value="ECO:0007669"/>
    <property type="project" value="UniProtKB-ARBA"/>
</dbReference>
<keyword evidence="13" id="KW-1185">Reference proteome</keyword>